<dbReference type="GO" id="GO:0047617">
    <property type="term" value="F:fatty acyl-CoA hydrolase activity"/>
    <property type="evidence" value="ECO:0007669"/>
    <property type="project" value="InterPro"/>
</dbReference>
<dbReference type="Pfam" id="PF03061">
    <property type="entry name" value="4HBT"/>
    <property type="match status" value="1"/>
</dbReference>
<dbReference type="CDD" id="cd03443">
    <property type="entry name" value="PaaI_thioesterase"/>
    <property type="match status" value="1"/>
</dbReference>
<proteinExistence type="inferred from homology"/>
<gene>
    <name evidence="4" type="ORF">OBBRIDRAFT_834710</name>
</gene>
<organism evidence="4 5">
    <name type="scientific">Obba rivulosa</name>
    <dbReference type="NCBI Taxonomy" id="1052685"/>
    <lineage>
        <taxon>Eukaryota</taxon>
        <taxon>Fungi</taxon>
        <taxon>Dikarya</taxon>
        <taxon>Basidiomycota</taxon>
        <taxon>Agaricomycotina</taxon>
        <taxon>Agaricomycetes</taxon>
        <taxon>Polyporales</taxon>
        <taxon>Gelatoporiaceae</taxon>
        <taxon>Obba</taxon>
    </lineage>
</organism>
<dbReference type="SUPFAM" id="SSF54637">
    <property type="entry name" value="Thioesterase/thiol ester dehydrase-isomerase"/>
    <property type="match status" value="1"/>
</dbReference>
<dbReference type="InterPro" id="IPR029069">
    <property type="entry name" value="HotDog_dom_sf"/>
</dbReference>
<comment type="similarity">
    <text evidence="1">Belongs to the thioesterase PaaI family.</text>
</comment>
<protein>
    <recommendedName>
        <fullName evidence="3">Thioesterase domain-containing protein</fullName>
    </recommendedName>
</protein>
<dbReference type="Proteomes" id="UP000250043">
    <property type="component" value="Unassembled WGS sequence"/>
</dbReference>
<dbReference type="AlphaFoldDB" id="A0A8E2ATR0"/>
<evidence type="ECO:0000313" key="4">
    <source>
        <dbReference type="EMBL" id="OCH90811.1"/>
    </source>
</evidence>
<dbReference type="InterPro" id="IPR006683">
    <property type="entry name" value="Thioestr_dom"/>
</dbReference>
<sequence>MAGVWSKLATSTAWVDPEQLPKVGDATSIAGNAPEHIKQITLNTLHVYGIGPKDCFGASVGDKIRIVEVNIDIEGKRQEASAVCEVRVTTDMLNSAGVMHGGCVGYLVDLCAAVPLVALGVAKRSNGAGVTQALNILFHAPAPLDAYLRITSNSITLGGRLMTSRCEIVLKDSRRAIASAFLSKMQPLMMKL</sequence>
<evidence type="ECO:0000256" key="1">
    <source>
        <dbReference type="ARBA" id="ARBA00008324"/>
    </source>
</evidence>
<keyword evidence="2" id="KW-0378">Hydrolase</keyword>
<dbReference type="PANTHER" id="PTHR21660:SF1">
    <property type="entry name" value="ACYL-COENZYME A THIOESTERASE 13"/>
    <property type="match status" value="1"/>
</dbReference>
<keyword evidence="5" id="KW-1185">Reference proteome</keyword>
<evidence type="ECO:0000256" key="2">
    <source>
        <dbReference type="ARBA" id="ARBA00022801"/>
    </source>
</evidence>
<name>A0A8E2ATR0_9APHY</name>
<dbReference type="Gene3D" id="3.10.129.10">
    <property type="entry name" value="Hotdog Thioesterase"/>
    <property type="match status" value="1"/>
</dbReference>
<dbReference type="EMBL" id="KV722397">
    <property type="protein sequence ID" value="OCH90811.1"/>
    <property type="molecule type" value="Genomic_DNA"/>
</dbReference>
<evidence type="ECO:0000259" key="3">
    <source>
        <dbReference type="Pfam" id="PF03061"/>
    </source>
</evidence>
<accession>A0A8E2ATR0</accession>
<dbReference type="InterPro" id="IPR039298">
    <property type="entry name" value="ACOT13"/>
</dbReference>
<dbReference type="PANTHER" id="PTHR21660">
    <property type="entry name" value="THIOESTERASE SUPERFAMILY MEMBER-RELATED"/>
    <property type="match status" value="1"/>
</dbReference>
<feature type="domain" description="Thioesterase" evidence="3">
    <location>
        <begin position="97"/>
        <end position="175"/>
    </location>
</feature>
<dbReference type="OrthoDB" id="2831072at2759"/>
<reference evidence="4 5" key="1">
    <citation type="submission" date="2016-07" db="EMBL/GenBank/DDBJ databases">
        <title>Draft genome of the white-rot fungus Obba rivulosa 3A-2.</title>
        <authorList>
            <consortium name="DOE Joint Genome Institute"/>
            <person name="Miettinen O."/>
            <person name="Riley R."/>
            <person name="Acob R."/>
            <person name="Barry K."/>
            <person name="Cullen D."/>
            <person name="De Vries R."/>
            <person name="Hainaut M."/>
            <person name="Hatakka A."/>
            <person name="Henrissat B."/>
            <person name="Hilden K."/>
            <person name="Kuo R."/>
            <person name="Labutti K."/>
            <person name="Lipzen A."/>
            <person name="Makela M.R."/>
            <person name="Sandor L."/>
            <person name="Spatafora J.W."/>
            <person name="Grigoriev I.V."/>
            <person name="Hibbett D.S."/>
        </authorList>
    </citation>
    <scope>NUCLEOTIDE SEQUENCE [LARGE SCALE GENOMIC DNA]</scope>
    <source>
        <strain evidence="4 5">3A-2</strain>
    </source>
</reference>
<evidence type="ECO:0000313" key="5">
    <source>
        <dbReference type="Proteomes" id="UP000250043"/>
    </source>
</evidence>